<evidence type="ECO:0000256" key="1">
    <source>
        <dbReference type="ARBA" id="ARBA00009091"/>
    </source>
</evidence>
<evidence type="ECO:0008006" key="7">
    <source>
        <dbReference type="Google" id="ProtNLM"/>
    </source>
</evidence>
<evidence type="ECO:0000313" key="5">
    <source>
        <dbReference type="EMBL" id="GGF40379.1"/>
    </source>
</evidence>
<evidence type="ECO:0000256" key="4">
    <source>
        <dbReference type="SAM" id="SignalP"/>
    </source>
</evidence>
<dbReference type="Proteomes" id="UP000646365">
    <property type="component" value="Unassembled WGS sequence"/>
</dbReference>
<keyword evidence="2 4" id="KW-0732">Signal</keyword>
<name>A0A8J3E615_9PROT</name>
<comment type="similarity">
    <text evidence="1">Belongs to the Skp family.</text>
</comment>
<accession>A0A8J3E615</accession>
<sequence>MTRVFLQRVAVASMVALLIGASGSALAQTKPAAAPTLAAGTNAPPPVPAPIVMIVDFEGIMGVSKAGKSLQGQLDSQRTAMQKEFGGRENELRKEEEDLTKQRSTLPADQFETKAREFQQKVAAYQREAQLRDRALSQGVGEARQKLQQALAEVVQQLTTERGANLVLYKSQVFLYETSYDASQEALKRLDEKLPSLTLTIPKPSEVAGGQPAQAQAPAAQPAAAQAEPAKPAKKK</sequence>
<dbReference type="EMBL" id="BMJQ01000017">
    <property type="protein sequence ID" value="GGF40379.1"/>
    <property type="molecule type" value="Genomic_DNA"/>
</dbReference>
<feature type="compositionally biased region" description="Basic and acidic residues" evidence="3">
    <location>
        <begin position="85"/>
        <end position="101"/>
    </location>
</feature>
<dbReference type="SMART" id="SM00935">
    <property type="entry name" value="OmpH"/>
    <property type="match status" value="1"/>
</dbReference>
<dbReference type="Pfam" id="PF03938">
    <property type="entry name" value="OmpH"/>
    <property type="match status" value="1"/>
</dbReference>
<dbReference type="Gene3D" id="3.30.910.20">
    <property type="entry name" value="Skp domain"/>
    <property type="match status" value="1"/>
</dbReference>
<dbReference type="GO" id="GO:0050821">
    <property type="term" value="P:protein stabilization"/>
    <property type="evidence" value="ECO:0007669"/>
    <property type="project" value="TreeGrafter"/>
</dbReference>
<feature type="region of interest" description="Disordered" evidence="3">
    <location>
        <begin position="201"/>
        <end position="236"/>
    </location>
</feature>
<dbReference type="PANTHER" id="PTHR35089">
    <property type="entry name" value="CHAPERONE PROTEIN SKP"/>
    <property type="match status" value="1"/>
</dbReference>
<keyword evidence="6" id="KW-1185">Reference proteome</keyword>
<dbReference type="GO" id="GO:0005829">
    <property type="term" value="C:cytosol"/>
    <property type="evidence" value="ECO:0007669"/>
    <property type="project" value="TreeGrafter"/>
</dbReference>
<dbReference type="InterPro" id="IPR024930">
    <property type="entry name" value="Skp_dom_sf"/>
</dbReference>
<reference evidence="5" key="1">
    <citation type="journal article" date="2014" name="Int. J. Syst. Evol. Microbiol.">
        <title>Complete genome sequence of Corynebacterium casei LMG S-19264T (=DSM 44701T), isolated from a smear-ripened cheese.</title>
        <authorList>
            <consortium name="US DOE Joint Genome Institute (JGI-PGF)"/>
            <person name="Walter F."/>
            <person name="Albersmeier A."/>
            <person name="Kalinowski J."/>
            <person name="Ruckert C."/>
        </authorList>
    </citation>
    <scope>NUCLEOTIDE SEQUENCE</scope>
    <source>
        <strain evidence="5">CGMCC 1.15725</strain>
    </source>
</reference>
<evidence type="ECO:0000313" key="6">
    <source>
        <dbReference type="Proteomes" id="UP000646365"/>
    </source>
</evidence>
<reference evidence="5" key="2">
    <citation type="submission" date="2020-09" db="EMBL/GenBank/DDBJ databases">
        <authorList>
            <person name="Sun Q."/>
            <person name="Zhou Y."/>
        </authorList>
    </citation>
    <scope>NUCLEOTIDE SEQUENCE</scope>
    <source>
        <strain evidence="5">CGMCC 1.15725</strain>
    </source>
</reference>
<dbReference type="InterPro" id="IPR005632">
    <property type="entry name" value="Chaperone_Skp"/>
</dbReference>
<protein>
    <recommendedName>
        <fullName evidence="7">OmpH family outer membrane protein</fullName>
    </recommendedName>
</protein>
<feature type="compositionally biased region" description="Low complexity" evidence="3">
    <location>
        <begin position="211"/>
        <end position="230"/>
    </location>
</feature>
<comment type="caution">
    <text evidence="5">The sequence shown here is derived from an EMBL/GenBank/DDBJ whole genome shotgun (WGS) entry which is preliminary data.</text>
</comment>
<proteinExistence type="inferred from homology"/>
<dbReference type="AlphaFoldDB" id="A0A8J3E615"/>
<feature type="region of interest" description="Disordered" evidence="3">
    <location>
        <begin position="84"/>
        <end position="103"/>
    </location>
</feature>
<evidence type="ECO:0000256" key="2">
    <source>
        <dbReference type="ARBA" id="ARBA00022729"/>
    </source>
</evidence>
<evidence type="ECO:0000256" key="3">
    <source>
        <dbReference type="SAM" id="MobiDB-lite"/>
    </source>
</evidence>
<dbReference type="SUPFAM" id="SSF111384">
    <property type="entry name" value="OmpH-like"/>
    <property type="match status" value="1"/>
</dbReference>
<dbReference type="PANTHER" id="PTHR35089:SF1">
    <property type="entry name" value="CHAPERONE PROTEIN SKP"/>
    <property type="match status" value="1"/>
</dbReference>
<feature type="chain" id="PRO_5035300173" description="OmpH family outer membrane protein" evidence="4">
    <location>
        <begin position="28"/>
        <end position="236"/>
    </location>
</feature>
<dbReference type="RefSeq" id="WP_189051239.1">
    <property type="nucleotide sequence ID" value="NZ_BMJQ01000017.1"/>
</dbReference>
<feature type="signal peptide" evidence="4">
    <location>
        <begin position="1"/>
        <end position="27"/>
    </location>
</feature>
<gene>
    <name evidence="5" type="ORF">GCM10011611_53510</name>
</gene>
<dbReference type="GO" id="GO:0051082">
    <property type="term" value="F:unfolded protein binding"/>
    <property type="evidence" value="ECO:0007669"/>
    <property type="project" value="InterPro"/>
</dbReference>
<organism evidence="5 6">
    <name type="scientific">Aliidongia dinghuensis</name>
    <dbReference type="NCBI Taxonomy" id="1867774"/>
    <lineage>
        <taxon>Bacteria</taxon>
        <taxon>Pseudomonadati</taxon>
        <taxon>Pseudomonadota</taxon>
        <taxon>Alphaproteobacteria</taxon>
        <taxon>Rhodospirillales</taxon>
        <taxon>Dongiaceae</taxon>
        <taxon>Aliidongia</taxon>
    </lineage>
</organism>